<feature type="transmembrane region" description="Helical" evidence="2">
    <location>
        <begin position="50"/>
        <end position="70"/>
    </location>
</feature>
<sequence length="261" mass="26675">MDRHEAKSTRPSLLSGTGATPASPPASGRILANMENRPEPRVAPVRPRRVPIGIVTALAAAVLAGGLYGLTRGPESAAPGPVVTSAAEADARAETVPAPAAAATIVDAPDDGPTPFEATEAAAAAAPAVVPVVAPSPFANPPAAPAPRERAPAPAQTPRPRRATPPPEAQSANGKSDLFATLLHNIEQAPPAASVGHRPTPMDELVQQIRRENGQAQARAPQDVQAMLRACPKANTARGVQCRQKICTRFAGTDPACPAPQ</sequence>
<protein>
    <submittedName>
        <fullName evidence="3">Uncharacterized protein</fullName>
    </submittedName>
</protein>
<keyword evidence="2" id="KW-0812">Transmembrane</keyword>
<accession>A0A918T034</accession>
<keyword evidence="4" id="KW-1185">Reference proteome</keyword>
<dbReference type="EMBL" id="BMYD01000003">
    <property type="protein sequence ID" value="GHA82102.1"/>
    <property type="molecule type" value="Genomic_DNA"/>
</dbReference>
<reference evidence="3" key="2">
    <citation type="submission" date="2020-09" db="EMBL/GenBank/DDBJ databases">
        <authorList>
            <person name="Sun Q."/>
            <person name="Kim S."/>
        </authorList>
    </citation>
    <scope>NUCLEOTIDE SEQUENCE</scope>
    <source>
        <strain evidence="3">KCTC 23077</strain>
    </source>
</reference>
<organism evidence="3 4">
    <name type="scientific">Cognatilysobacter bugurensis</name>
    <dbReference type="NCBI Taxonomy" id="543356"/>
    <lineage>
        <taxon>Bacteria</taxon>
        <taxon>Pseudomonadati</taxon>
        <taxon>Pseudomonadota</taxon>
        <taxon>Gammaproteobacteria</taxon>
        <taxon>Lysobacterales</taxon>
        <taxon>Lysobacteraceae</taxon>
        <taxon>Cognatilysobacter</taxon>
    </lineage>
</organism>
<feature type="compositionally biased region" description="Polar residues" evidence="1">
    <location>
        <begin position="9"/>
        <end position="20"/>
    </location>
</feature>
<keyword evidence="2" id="KW-0472">Membrane</keyword>
<comment type="caution">
    <text evidence="3">The sequence shown here is derived from an EMBL/GenBank/DDBJ whole genome shotgun (WGS) entry which is preliminary data.</text>
</comment>
<gene>
    <name evidence="3" type="ORF">GCM10007067_20030</name>
</gene>
<keyword evidence="2" id="KW-1133">Transmembrane helix</keyword>
<feature type="region of interest" description="Disordered" evidence="1">
    <location>
        <begin position="140"/>
        <end position="173"/>
    </location>
</feature>
<proteinExistence type="predicted"/>
<evidence type="ECO:0000256" key="2">
    <source>
        <dbReference type="SAM" id="Phobius"/>
    </source>
</evidence>
<evidence type="ECO:0000313" key="3">
    <source>
        <dbReference type="EMBL" id="GHA82102.1"/>
    </source>
</evidence>
<evidence type="ECO:0000256" key="1">
    <source>
        <dbReference type="SAM" id="MobiDB-lite"/>
    </source>
</evidence>
<reference evidence="3" key="1">
    <citation type="journal article" date="2014" name="Int. J. Syst. Evol. Microbiol.">
        <title>Complete genome sequence of Corynebacterium casei LMG S-19264T (=DSM 44701T), isolated from a smear-ripened cheese.</title>
        <authorList>
            <consortium name="US DOE Joint Genome Institute (JGI-PGF)"/>
            <person name="Walter F."/>
            <person name="Albersmeier A."/>
            <person name="Kalinowski J."/>
            <person name="Ruckert C."/>
        </authorList>
    </citation>
    <scope>NUCLEOTIDE SEQUENCE</scope>
    <source>
        <strain evidence="3">KCTC 23077</strain>
    </source>
</reference>
<dbReference type="AlphaFoldDB" id="A0A918T034"/>
<dbReference type="Proteomes" id="UP000646426">
    <property type="component" value="Unassembled WGS sequence"/>
</dbReference>
<name>A0A918T034_9GAMM</name>
<evidence type="ECO:0000313" key="4">
    <source>
        <dbReference type="Proteomes" id="UP000646426"/>
    </source>
</evidence>
<feature type="region of interest" description="Disordered" evidence="1">
    <location>
        <begin position="1"/>
        <end position="44"/>
    </location>
</feature>